<proteinExistence type="predicted"/>
<comment type="caution">
    <text evidence="1">The sequence shown here is derived from an EMBL/GenBank/DDBJ whole genome shotgun (WGS) entry which is preliminary data.</text>
</comment>
<evidence type="ECO:0000313" key="2">
    <source>
        <dbReference type="Proteomes" id="UP000308768"/>
    </source>
</evidence>
<protein>
    <submittedName>
        <fullName evidence="1">Uncharacterized protein</fullName>
    </submittedName>
</protein>
<dbReference type="EMBL" id="NAJN01002765">
    <property type="protein sequence ID" value="TKA49328.1"/>
    <property type="molecule type" value="Genomic_DNA"/>
</dbReference>
<reference evidence="1 2" key="1">
    <citation type="submission" date="2017-03" db="EMBL/GenBank/DDBJ databases">
        <title>Genomes of endolithic fungi from Antarctica.</title>
        <authorList>
            <person name="Coleine C."/>
            <person name="Masonjones S."/>
            <person name="Stajich J.E."/>
        </authorList>
    </citation>
    <scope>NUCLEOTIDE SEQUENCE [LARGE SCALE GENOMIC DNA]</scope>
    <source>
        <strain evidence="1 2">CCFEE 5187</strain>
    </source>
</reference>
<accession>A0A4U0VJG3</accession>
<dbReference type="AlphaFoldDB" id="A0A4U0VJG3"/>
<gene>
    <name evidence="1" type="ORF">B0A49_13963</name>
</gene>
<organism evidence="1 2">
    <name type="scientific">Cryomyces minteri</name>
    <dbReference type="NCBI Taxonomy" id="331657"/>
    <lineage>
        <taxon>Eukaryota</taxon>
        <taxon>Fungi</taxon>
        <taxon>Dikarya</taxon>
        <taxon>Ascomycota</taxon>
        <taxon>Pezizomycotina</taxon>
        <taxon>Dothideomycetes</taxon>
        <taxon>Dothideomycetes incertae sedis</taxon>
        <taxon>Cryomyces</taxon>
    </lineage>
</organism>
<name>A0A4U0VJG3_9PEZI</name>
<dbReference type="Proteomes" id="UP000308768">
    <property type="component" value="Unassembled WGS sequence"/>
</dbReference>
<keyword evidence="2" id="KW-1185">Reference proteome</keyword>
<sequence length="114" mass="12608">MQQRSSRILCTRPPDEVEIRLDTISAPPYMLDDAVAGTDVSTKYGCVYTGVEAYCVPPKEYLESVYAGEVDAVGDAFVGLAQRRTHLKVSRETNGSVAIAIRDERLKAFQDHPM</sequence>
<evidence type="ECO:0000313" key="1">
    <source>
        <dbReference type="EMBL" id="TKA49328.1"/>
    </source>
</evidence>